<evidence type="ECO:0000313" key="5">
    <source>
        <dbReference type="Proteomes" id="UP000825935"/>
    </source>
</evidence>
<evidence type="ECO:0000256" key="1">
    <source>
        <dbReference type="SAM" id="MobiDB-lite"/>
    </source>
</evidence>
<feature type="domain" description="HTH myb-type" evidence="3">
    <location>
        <begin position="512"/>
        <end position="570"/>
    </location>
</feature>
<reference evidence="4" key="1">
    <citation type="submission" date="2021-08" db="EMBL/GenBank/DDBJ databases">
        <title>WGS assembly of Ceratopteris richardii.</title>
        <authorList>
            <person name="Marchant D.B."/>
            <person name="Chen G."/>
            <person name="Jenkins J."/>
            <person name="Shu S."/>
            <person name="Leebens-Mack J."/>
            <person name="Grimwood J."/>
            <person name="Schmutz J."/>
            <person name="Soltis P."/>
            <person name="Soltis D."/>
            <person name="Chen Z.-H."/>
        </authorList>
    </citation>
    <scope>NUCLEOTIDE SEQUENCE</scope>
    <source>
        <strain evidence="4">Whitten #5841</strain>
        <tissue evidence="4">Leaf</tissue>
    </source>
</reference>
<proteinExistence type="predicted"/>
<name>A0A8T2SMM9_CERRI</name>
<dbReference type="InterPro" id="IPR017930">
    <property type="entry name" value="Myb_dom"/>
</dbReference>
<evidence type="ECO:0000313" key="4">
    <source>
        <dbReference type="EMBL" id="KAH7353099.1"/>
    </source>
</evidence>
<comment type="caution">
    <text evidence="4">The sequence shown here is derived from an EMBL/GenBank/DDBJ whole genome shotgun (WGS) entry which is preliminary data.</text>
</comment>
<keyword evidence="5" id="KW-1185">Reference proteome</keyword>
<dbReference type="Pfam" id="PF00249">
    <property type="entry name" value="Myb_DNA-binding"/>
    <property type="match status" value="1"/>
</dbReference>
<dbReference type="PROSITE" id="PS51294">
    <property type="entry name" value="HTH_MYB"/>
    <property type="match status" value="1"/>
</dbReference>
<dbReference type="Proteomes" id="UP000825935">
    <property type="component" value="Chromosome 19"/>
</dbReference>
<sequence>MGSFEHPKKVLPVMVRDSDSIDGNSANQLVYQLVRVEEDGTVVPASGNEVVHMESHFKKEAIVAISVTEGTHGALMDGVHVQEENTGLNKISTLSPHNLDSIEAERKRIIAQLAFLDTLLLKIKKEEEERTSLEVADHVSSHPKTTRSQMLSRHGSLTLTNGWDSKPDTNNISSDLFEGYCGRQATVMKSNIDIRCSELREFESTTCASMYDLLIRSNEKMQIERHPQMQPVVDRTEVSRGIEANISKGISGLEKLSIRELHEVYRTTFGLRTSAKDKQWLIRRISLCVGSSCRVISTENEIGETPPSSPTGQVYDEMPCHQLDNRSTDAMIPRLQSLDSKFIGRLQSSTEAIEPYFACSTPNSMPEDHWIIEQLTTGAEIQDCGEHGKRKRKPTRRYIEEVTGWSDSRELVCKDDSMKDEIENFVNNSKMHCIQCKCVGNSKTKLMTGHERQHNSSKETRKILAKAFSLQDTAIYSSAARSHNEGEMNAHPFQSTTLNDRNAFLVERTRFPKKHHRPWSVREVLKLLEGVHHCGVGKWADIKRYSFPDSVFRSSTDLKDKWRNLVRASNAHLRIARQGERHPKTSVSPVPGAILTKVRELLSKQFFPENMVSGKNNSGRILTRHRS</sequence>
<dbReference type="InterPro" id="IPR009057">
    <property type="entry name" value="Homeodomain-like_sf"/>
</dbReference>
<organism evidence="4 5">
    <name type="scientific">Ceratopteris richardii</name>
    <name type="common">Triangle waterfern</name>
    <dbReference type="NCBI Taxonomy" id="49495"/>
    <lineage>
        <taxon>Eukaryota</taxon>
        <taxon>Viridiplantae</taxon>
        <taxon>Streptophyta</taxon>
        <taxon>Embryophyta</taxon>
        <taxon>Tracheophyta</taxon>
        <taxon>Polypodiopsida</taxon>
        <taxon>Polypodiidae</taxon>
        <taxon>Polypodiales</taxon>
        <taxon>Pteridineae</taxon>
        <taxon>Pteridaceae</taxon>
        <taxon>Parkerioideae</taxon>
        <taxon>Ceratopteris</taxon>
    </lineage>
</organism>
<feature type="domain" description="Myb-like" evidence="2">
    <location>
        <begin position="511"/>
        <end position="566"/>
    </location>
</feature>
<dbReference type="PROSITE" id="PS50090">
    <property type="entry name" value="MYB_LIKE"/>
    <property type="match status" value="1"/>
</dbReference>
<dbReference type="SMART" id="SM00717">
    <property type="entry name" value="SANT"/>
    <property type="match status" value="1"/>
</dbReference>
<dbReference type="EMBL" id="CM035424">
    <property type="protein sequence ID" value="KAH7353099.1"/>
    <property type="molecule type" value="Genomic_DNA"/>
</dbReference>
<evidence type="ECO:0000259" key="2">
    <source>
        <dbReference type="PROSITE" id="PS50090"/>
    </source>
</evidence>
<dbReference type="PANTHER" id="PTHR47122">
    <property type="entry name" value="MYB-LIKE DNA-BINDING DOMAIN CONTAINING PROTEIN, EXPRESSED"/>
    <property type="match status" value="1"/>
</dbReference>
<dbReference type="PANTHER" id="PTHR47122:SF8">
    <property type="entry name" value="MYB-LIKE DOMAIN-CONTAINING PROTEIN"/>
    <property type="match status" value="1"/>
</dbReference>
<dbReference type="CDD" id="cd11660">
    <property type="entry name" value="SANT_TRF"/>
    <property type="match status" value="1"/>
</dbReference>
<dbReference type="OrthoDB" id="608866at2759"/>
<evidence type="ECO:0000259" key="3">
    <source>
        <dbReference type="PROSITE" id="PS51294"/>
    </source>
</evidence>
<dbReference type="InterPro" id="IPR001005">
    <property type="entry name" value="SANT/Myb"/>
</dbReference>
<feature type="compositionally biased region" description="Polar residues" evidence="1">
    <location>
        <begin position="142"/>
        <end position="165"/>
    </location>
</feature>
<dbReference type="AlphaFoldDB" id="A0A8T2SMM9"/>
<gene>
    <name evidence="4" type="ORF">KP509_19G078200</name>
</gene>
<dbReference type="Gene3D" id="1.10.246.220">
    <property type="match status" value="1"/>
</dbReference>
<protein>
    <submittedName>
        <fullName evidence="4">Uncharacterized protein</fullName>
    </submittedName>
</protein>
<feature type="region of interest" description="Disordered" evidence="1">
    <location>
        <begin position="134"/>
        <end position="165"/>
    </location>
</feature>
<accession>A0A8T2SMM9</accession>
<dbReference type="OMA" id="SIHIVEV"/>
<dbReference type="SUPFAM" id="SSF46689">
    <property type="entry name" value="Homeodomain-like"/>
    <property type="match status" value="1"/>
</dbReference>